<reference evidence="1 2" key="1">
    <citation type="submission" date="2019-12" db="EMBL/GenBank/DDBJ databases">
        <title>The draft genomic sequence of strain Chitinophaga oryziterrae JCM 16595.</title>
        <authorList>
            <person name="Zhang X."/>
        </authorList>
    </citation>
    <scope>NUCLEOTIDE SEQUENCE [LARGE SCALE GENOMIC DNA]</scope>
    <source>
        <strain evidence="1 2">JCM 16595</strain>
    </source>
</reference>
<gene>
    <name evidence="1" type="ORF">GO495_22475</name>
</gene>
<dbReference type="Proteomes" id="UP000468388">
    <property type="component" value="Unassembled WGS sequence"/>
</dbReference>
<dbReference type="EMBL" id="WRXO01000007">
    <property type="protein sequence ID" value="MVT43381.1"/>
    <property type="molecule type" value="Genomic_DNA"/>
</dbReference>
<dbReference type="OrthoDB" id="634495at2"/>
<keyword evidence="1" id="KW-0449">Lipoprotein</keyword>
<dbReference type="InterPro" id="IPR041662">
    <property type="entry name" value="SusD-like_2"/>
</dbReference>
<keyword evidence="2" id="KW-1185">Reference proteome</keyword>
<name>A0A6N8JFV5_9BACT</name>
<dbReference type="SUPFAM" id="SSF48452">
    <property type="entry name" value="TPR-like"/>
    <property type="match status" value="1"/>
</dbReference>
<protein>
    <submittedName>
        <fullName evidence="1">SusD/RagB family nutrient-binding outer membrane lipoprotein</fullName>
    </submittedName>
</protein>
<dbReference type="RefSeq" id="WP_157301991.1">
    <property type="nucleotide sequence ID" value="NZ_BAAAZB010000015.1"/>
</dbReference>
<proteinExistence type="predicted"/>
<sequence length="535" mass="59054">MPRISIYLLFGMFLCASCTKNFEELNATHNAPSSTTIGPLINRIDSSLFLGSTEQGSIHNDYYYPITQLAATTAFSAFVLSNGVNEIWNNYYSTLQDINLVQDKINAVSDQESMKNIQAVLYILRAYKTFRMTDQFGDIPYFKAGRAYTGSAASFRVAYDSQQLIYDSLLSDLSWAVKNINTAANPVTGQGTAYQTLGSFETVLGGNMAKWQKFANSLRLRYAMQMVEKDAATATPVILDALNSSVGFLGDNEDICMWPASLGGYDLSSRWFSFSTGGTGLVRMSSTMWNLVSDNNTDAGIFDPRAKLFVEPNAAGNWAPYTIGVSSGDNINAYTYASTDPTNKNGCLFSLINWYLIRDEWYIPEPIMTSAEVHFLKAEAYARGLGVGQNIATAETEYNAGITSSVNFWYKVAAGTNTTSENWAAVAPSAPTTLEMQAFLANPKVAFTGTTADAISKIYAQEWLSYFRQPWLAFNLSRRTGSTPVDASSNPSATYTTFYRLPYAQDEAVNNADNYNAQISKMGGNNTNYKVWWMK</sequence>
<evidence type="ECO:0000313" key="2">
    <source>
        <dbReference type="Proteomes" id="UP000468388"/>
    </source>
</evidence>
<dbReference type="Gene3D" id="1.25.40.390">
    <property type="match status" value="1"/>
</dbReference>
<dbReference type="InterPro" id="IPR011990">
    <property type="entry name" value="TPR-like_helical_dom_sf"/>
</dbReference>
<dbReference type="AlphaFoldDB" id="A0A6N8JFV5"/>
<comment type="caution">
    <text evidence="1">The sequence shown here is derived from an EMBL/GenBank/DDBJ whole genome shotgun (WGS) entry which is preliminary data.</text>
</comment>
<organism evidence="1 2">
    <name type="scientific">Chitinophaga oryziterrae</name>
    <dbReference type="NCBI Taxonomy" id="1031224"/>
    <lineage>
        <taxon>Bacteria</taxon>
        <taxon>Pseudomonadati</taxon>
        <taxon>Bacteroidota</taxon>
        <taxon>Chitinophagia</taxon>
        <taxon>Chitinophagales</taxon>
        <taxon>Chitinophagaceae</taxon>
        <taxon>Chitinophaga</taxon>
    </lineage>
</organism>
<evidence type="ECO:0000313" key="1">
    <source>
        <dbReference type="EMBL" id="MVT43381.1"/>
    </source>
</evidence>
<dbReference type="Pfam" id="PF12771">
    <property type="entry name" value="SusD-like_2"/>
    <property type="match status" value="1"/>
</dbReference>
<accession>A0A6N8JFV5</accession>